<reference evidence="5 6" key="1">
    <citation type="submission" date="2020-02" db="EMBL/GenBank/DDBJ databases">
        <title>Draft genome sequence of two Spirosoma agri KCTC 52727 and Spirosoma terrae KCTC 52035.</title>
        <authorList>
            <person name="Rojas J."/>
            <person name="Ambika Manirajan B."/>
            <person name="Suarez C."/>
            <person name="Ratering S."/>
            <person name="Schnell S."/>
        </authorList>
    </citation>
    <scope>NUCLEOTIDE SEQUENCE [LARGE SCALE GENOMIC DNA]</scope>
    <source>
        <strain evidence="5 6">KCTC 52035</strain>
    </source>
</reference>
<dbReference type="AlphaFoldDB" id="A0A6L9LD26"/>
<gene>
    <name evidence="5" type="ORF">GK108_20535</name>
</gene>
<feature type="domain" description="HTH araC/xylS-type" evidence="4">
    <location>
        <begin position="197"/>
        <end position="302"/>
    </location>
</feature>
<sequence>MPAKLIYRVETIAAYHQLVNLPPPTHPLISVVRFEDSKRGKGEKPQSLINNFYSIALKRNFNGQLNYGQQPYDFQEGVMVFLAPGQVLSVSDDEVHDHTGWLLMIHPDFLWGSSLAKRIRGYEFFDYSIREALFLSATEELMVVDLIQQIQREYQTPIDKFSQSIISAQLEVLLNYSDRFYQRQFITRKIVNHEFLDRFEALLEAYFSGDELMKTGLPTVGYMAQQLNLSPTYLSSLLKTLTGRNTQHHIHDKLIDKAKELLSTTTLSISEIAFRLGFEHPQSFSKLFKTKTDSSPVMFRDSFH</sequence>
<proteinExistence type="predicted"/>
<keyword evidence="6" id="KW-1185">Reference proteome</keyword>
<evidence type="ECO:0000313" key="6">
    <source>
        <dbReference type="Proteomes" id="UP000474175"/>
    </source>
</evidence>
<dbReference type="Proteomes" id="UP000474175">
    <property type="component" value="Unassembled WGS sequence"/>
</dbReference>
<dbReference type="EMBL" id="JAAFZH010000010">
    <property type="protein sequence ID" value="NDU97282.1"/>
    <property type="molecule type" value="Genomic_DNA"/>
</dbReference>
<name>A0A6L9LD26_9BACT</name>
<organism evidence="5 6">
    <name type="scientific">Spirosoma terrae</name>
    <dbReference type="NCBI Taxonomy" id="1968276"/>
    <lineage>
        <taxon>Bacteria</taxon>
        <taxon>Pseudomonadati</taxon>
        <taxon>Bacteroidota</taxon>
        <taxon>Cytophagia</taxon>
        <taxon>Cytophagales</taxon>
        <taxon>Cytophagaceae</taxon>
        <taxon>Spirosoma</taxon>
    </lineage>
</organism>
<keyword evidence="3" id="KW-0804">Transcription</keyword>
<keyword evidence="1" id="KW-0805">Transcription regulation</keyword>
<dbReference type="Gene3D" id="1.10.10.60">
    <property type="entry name" value="Homeodomain-like"/>
    <property type="match status" value="1"/>
</dbReference>
<dbReference type="GO" id="GO:0043565">
    <property type="term" value="F:sequence-specific DNA binding"/>
    <property type="evidence" value="ECO:0007669"/>
    <property type="project" value="InterPro"/>
</dbReference>
<evidence type="ECO:0000256" key="2">
    <source>
        <dbReference type="ARBA" id="ARBA00023125"/>
    </source>
</evidence>
<comment type="caution">
    <text evidence="5">The sequence shown here is derived from an EMBL/GenBank/DDBJ whole genome shotgun (WGS) entry which is preliminary data.</text>
</comment>
<dbReference type="SMART" id="SM00342">
    <property type="entry name" value="HTH_ARAC"/>
    <property type="match status" value="1"/>
</dbReference>
<evidence type="ECO:0000256" key="3">
    <source>
        <dbReference type="ARBA" id="ARBA00023163"/>
    </source>
</evidence>
<dbReference type="RefSeq" id="WP_163952566.1">
    <property type="nucleotide sequence ID" value="NZ_JAAFZH010000010.1"/>
</dbReference>
<evidence type="ECO:0000259" key="4">
    <source>
        <dbReference type="PROSITE" id="PS01124"/>
    </source>
</evidence>
<accession>A0A6L9LD26</accession>
<dbReference type="Pfam" id="PF12833">
    <property type="entry name" value="HTH_18"/>
    <property type="match status" value="1"/>
</dbReference>
<dbReference type="PANTHER" id="PTHR43280">
    <property type="entry name" value="ARAC-FAMILY TRANSCRIPTIONAL REGULATOR"/>
    <property type="match status" value="1"/>
</dbReference>
<evidence type="ECO:0000256" key="1">
    <source>
        <dbReference type="ARBA" id="ARBA00023015"/>
    </source>
</evidence>
<dbReference type="InterPro" id="IPR018060">
    <property type="entry name" value="HTH_AraC"/>
</dbReference>
<evidence type="ECO:0000313" key="5">
    <source>
        <dbReference type="EMBL" id="NDU97282.1"/>
    </source>
</evidence>
<dbReference type="PROSITE" id="PS01124">
    <property type="entry name" value="HTH_ARAC_FAMILY_2"/>
    <property type="match status" value="1"/>
</dbReference>
<dbReference type="GO" id="GO:0003700">
    <property type="term" value="F:DNA-binding transcription factor activity"/>
    <property type="evidence" value="ECO:0007669"/>
    <property type="project" value="InterPro"/>
</dbReference>
<dbReference type="SUPFAM" id="SSF46689">
    <property type="entry name" value="Homeodomain-like"/>
    <property type="match status" value="1"/>
</dbReference>
<keyword evidence="2" id="KW-0238">DNA-binding</keyword>
<dbReference type="InterPro" id="IPR009057">
    <property type="entry name" value="Homeodomain-like_sf"/>
</dbReference>
<dbReference type="PANTHER" id="PTHR43280:SF32">
    <property type="entry name" value="TRANSCRIPTIONAL REGULATORY PROTEIN"/>
    <property type="match status" value="1"/>
</dbReference>
<protein>
    <submittedName>
        <fullName evidence="5">Helix-turn-helix transcriptional regulator</fullName>
    </submittedName>
</protein>